<dbReference type="InterPro" id="IPR045111">
    <property type="entry name" value="Vps41/Vps8"/>
</dbReference>
<feature type="coiled-coil region" evidence="5">
    <location>
        <begin position="1007"/>
        <end position="1034"/>
    </location>
</feature>
<dbReference type="GO" id="GO:0034058">
    <property type="term" value="P:endosomal vesicle fusion"/>
    <property type="evidence" value="ECO:0007669"/>
    <property type="project" value="TreeGrafter"/>
</dbReference>
<accession>A0A1R2B1V5</accession>
<dbReference type="PANTHER" id="PTHR12616">
    <property type="entry name" value="VACUOLAR PROTEIN SORTING VPS41"/>
    <property type="match status" value="1"/>
</dbReference>
<evidence type="ECO:0000256" key="1">
    <source>
        <dbReference type="ARBA" id="ARBA00009422"/>
    </source>
</evidence>
<dbReference type="Gene3D" id="2.130.10.10">
    <property type="entry name" value="YVTN repeat-like/Quinoprotein amine dehydrogenase"/>
    <property type="match status" value="1"/>
</dbReference>
<keyword evidence="5" id="KW-0175">Coiled coil</keyword>
<evidence type="ECO:0000259" key="6">
    <source>
        <dbReference type="Pfam" id="PF12816"/>
    </source>
</evidence>
<dbReference type="InterPro" id="IPR015943">
    <property type="entry name" value="WD40/YVTN_repeat-like_dom_sf"/>
</dbReference>
<dbReference type="Pfam" id="PF12816">
    <property type="entry name" value="TPR_Vps8"/>
    <property type="match status" value="1"/>
</dbReference>
<dbReference type="Proteomes" id="UP000187209">
    <property type="component" value="Unassembled WGS sequence"/>
</dbReference>
<protein>
    <recommendedName>
        <fullName evidence="6">Vacuolar protein sorting-associated protein 8 central domain-containing protein</fullName>
    </recommendedName>
</protein>
<dbReference type="PROSITE" id="PS50236">
    <property type="entry name" value="CHCR"/>
    <property type="match status" value="1"/>
</dbReference>
<comment type="similarity">
    <text evidence="1">Belongs to the VPS8 family.</text>
</comment>
<dbReference type="OrthoDB" id="289913at2759"/>
<name>A0A1R2B1V5_9CILI</name>
<keyword evidence="2" id="KW-0813">Transport</keyword>
<dbReference type="Pfam" id="PF23410">
    <property type="entry name" value="Beta-prop_VPS8"/>
    <property type="match status" value="1"/>
</dbReference>
<dbReference type="PANTHER" id="PTHR12616:SF8">
    <property type="entry name" value="VACUOLAR PROTEIN SORTING-ASSOCIATED PROTEIN 8 HOMOLOG"/>
    <property type="match status" value="1"/>
</dbReference>
<dbReference type="SUPFAM" id="SSF50978">
    <property type="entry name" value="WD40 repeat-like"/>
    <property type="match status" value="1"/>
</dbReference>
<sequence length="1229" mass="142757">MEYRRSVQIEPFNIKTIDPNSQLILKNRLEKTLKQMEVPNPLDLIHTKEIEEISLNEKVIKNHLNEKKYLDSKLPVIQFEELKLISIKIAPSSSYNSVAPSALAASANFILIGNTSGQILVFNQDGHEIRVLKPKKGLGQVTCMDISSDECFLIAGYHFGQICLWDLTSGKSKKVSKDLHKCPILSIKFWKGLKDYVISGDLSGRVLLVEFQKSLVSMSIASIELFKDEVGPVLSIEPLNPEPMWPHPTDTHRIVAIAGLRRIAIFTLEPDIQKILTIDKPPGVPDSVCPCISWKLGMAPDDPMPLHHILAVSWGQRIVLYTFKFAGAEGVIQSGYLENDTEIKAMYWLSYEILVALNLSREIRILSSREFSNKLGEFGKRAVLEETYANRDLALQSYLKTDKKENYTYHNTLKAQNRVIYLLGNKEFHRGKLMNWKECLDELTRKNEWLDALALGLNLYLGKGKKLYGVPRDKDELRYNLCDYIIKFIKIILIPWPLKIPVMIEYCVGIEALDYFFDTLFDQILDQTSSTEGTQLLIENLQPYILQGLITSIPPKNLSKIIDFYMNSKQHTELERILLHLEPTCFDPKTILPACEDHNLLNAFIFINTNSTMQSFVNPLKKIYKTLIKQKDLRAKLYFNYKLLWYFRLCLRGETFPSGKILPELVQEVIGKIVSWLLKRKHLENLLNMDSIAALNVVWLIFEDEIPKEVMLSGKYKGYMDIIIKLGEICKPGTFLFHQYQLFVLKTSNLPHITLKKDIYIENAKYVLKFNRPASFETVLGENIDEYINNYVKLNDKNQLLGDFNYEEKAVMLLKLLKKHPLNSQEVEELHKFAEETAYTEVLIYLLELKKEYSKCVKYFISCNSEEVRKKVFLWLNQIFKSIEEYERNNLTNDLMIHLNQLVEIDSDQTSKLVTDWYQNKHLEIVRKLNNAPKLQMKYLGELVKDNIDEDLIFKYVVLLCQHDPDKVLPFLESREDYNFDKCLQECITHQVVEGAAFLHEKMGNIKDALDLMINRAQKNKADYLNKINAFELIEAIEKDIKECIKLCARNTSRLDLTELDEYLFAVLEMVLDMYHEFNHLFTRNPSIENIIHTCIKELLEEMMNHIDFKKIITYIIDRFEHIPFKHIKENIFQILSQHSYQKSIVRRAINLLTNDVKSMTRTLYNIRSKGVNAEEICRKCSLTMYSEKKERCIIFICGHGYHLKCVKQGQCYLCSMMEKKGIGLLGNN</sequence>
<comment type="caution">
    <text evidence="7">The sequence shown here is derived from an EMBL/GenBank/DDBJ whole genome shotgun (WGS) entry which is preliminary data.</text>
</comment>
<dbReference type="GO" id="GO:0005770">
    <property type="term" value="C:late endosome"/>
    <property type="evidence" value="ECO:0007669"/>
    <property type="project" value="TreeGrafter"/>
</dbReference>
<dbReference type="InterPro" id="IPR036322">
    <property type="entry name" value="WD40_repeat_dom_sf"/>
</dbReference>
<evidence type="ECO:0000313" key="8">
    <source>
        <dbReference type="Proteomes" id="UP000187209"/>
    </source>
</evidence>
<dbReference type="Pfam" id="PF23556">
    <property type="entry name" value="TPR_Vps41"/>
    <property type="match status" value="1"/>
</dbReference>
<keyword evidence="8" id="KW-1185">Reference proteome</keyword>
<dbReference type="GO" id="GO:0006623">
    <property type="term" value="P:protein targeting to vacuole"/>
    <property type="evidence" value="ECO:0007669"/>
    <property type="project" value="InterPro"/>
</dbReference>
<evidence type="ECO:0000256" key="5">
    <source>
        <dbReference type="SAM" id="Coils"/>
    </source>
</evidence>
<dbReference type="InterPro" id="IPR000547">
    <property type="entry name" value="Clathrin_H-chain/VPS_repeat"/>
</dbReference>
<keyword evidence="3" id="KW-0653">Protein transport</keyword>
<evidence type="ECO:0000313" key="7">
    <source>
        <dbReference type="EMBL" id="OMJ70762.1"/>
    </source>
</evidence>
<evidence type="ECO:0000256" key="4">
    <source>
        <dbReference type="PROSITE-ProRule" id="PRU01006"/>
    </source>
</evidence>
<feature type="domain" description="Vacuolar protein sorting-associated protein 8 central" evidence="6">
    <location>
        <begin position="538"/>
        <end position="683"/>
    </location>
</feature>
<proteinExistence type="inferred from homology"/>
<reference evidence="7 8" key="1">
    <citation type="submission" date="2016-11" db="EMBL/GenBank/DDBJ databases">
        <title>The macronuclear genome of Stentor coeruleus: a giant cell with tiny introns.</title>
        <authorList>
            <person name="Slabodnick M."/>
            <person name="Ruby J.G."/>
            <person name="Reiff S.B."/>
            <person name="Swart E.C."/>
            <person name="Gosai S."/>
            <person name="Prabakaran S."/>
            <person name="Witkowska E."/>
            <person name="Larue G.E."/>
            <person name="Fisher S."/>
            <person name="Freeman R.M."/>
            <person name="Gunawardena J."/>
            <person name="Chu W."/>
            <person name="Stover N.A."/>
            <person name="Gregory B.D."/>
            <person name="Nowacki M."/>
            <person name="Derisi J."/>
            <person name="Roy S.W."/>
            <person name="Marshall W.F."/>
            <person name="Sood P."/>
        </authorList>
    </citation>
    <scope>NUCLEOTIDE SEQUENCE [LARGE SCALE GENOMIC DNA]</scope>
    <source>
        <strain evidence="7">WM001</strain>
    </source>
</reference>
<organism evidence="7 8">
    <name type="scientific">Stentor coeruleus</name>
    <dbReference type="NCBI Taxonomy" id="5963"/>
    <lineage>
        <taxon>Eukaryota</taxon>
        <taxon>Sar</taxon>
        <taxon>Alveolata</taxon>
        <taxon>Ciliophora</taxon>
        <taxon>Postciliodesmatophora</taxon>
        <taxon>Heterotrichea</taxon>
        <taxon>Heterotrichida</taxon>
        <taxon>Stentoridae</taxon>
        <taxon>Stentor</taxon>
    </lineage>
</organism>
<feature type="repeat" description="CHCR" evidence="4">
    <location>
        <begin position="902"/>
        <end position="1068"/>
    </location>
</feature>
<evidence type="ECO:0000256" key="3">
    <source>
        <dbReference type="ARBA" id="ARBA00022927"/>
    </source>
</evidence>
<dbReference type="EMBL" id="MPUH01001056">
    <property type="protein sequence ID" value="OMJ70762.1"/>
    <property type="molecule type" value="Genomic_DNA"/>
</dbReference>
<dbReference type="AlphaFoldDB" id="A0A1R2B1V5"/>
<dbReference type="GO" id="GO:0030897">
    <property type="term" value="C:HOPS complex"/>
    <property type="evidence" value="ECO:0007669"/>
    <property type="project" value="TreeGrafter"/>
</dbReference>
<dbReference type="InterPro" id="IPR025941">
    <property type="entry name" value="Vps8_central_dom"/>
</dbReference>
<gene>
    <name evidence="7" type="ORF">SteCoe_31183</name>
</gene>
<evidence type="ECO:0000256" key="2">
    <source>
        <dbReference type="ARBA" id="ARBA00022448"/>
    </source>
</evidence>